<dbReference type="InterPro" id="IPR029045">
    <property type="entry name" value="ClpP/crotonase-like_dom_sf"/>
</dbReference>
<comment type="similarity">
    <text evidence="1">Belongs to the enoyl-CoA hydratase/isomerase family.</text>
</comment>
<dbReference type="EMBL" id="PJCJ01000008">
    <property type="protein sequence ID" value="PLV13734.1"/>
    <property type="molecule type" value="Genomic_DNA"/>
</dbReference>
<dbReference type="Gene3D" id="3.90.226.10">
    <property type="entry name" value="2-enoyl-CoA Hydratase, Chain A, domain 1"/>
    <property type="match status" value="1"/>
</dbReference>
<reference evidence="3 4" key="1">
    <citation type="submission" date="2017-12" db="EMBL/GenBank/DDBJ databases">
        <title>Detection of the carbapenemase gene blaVIM-5 in members of the Pseudomonas putida group isolated from polluted Nigerian wetlands.</title>
        <authorList>
            <person name="Adelowo O."/>
            <person name="Vollmers J."/>
            <person name="Maeusezahl I."/>
            <person name="Kaster A.-K."/>
            <person name="Mueller J.A."/>
        </authorList>
    </citation>
    <scope>NUCLEOTIDE SEQUENCE [LARGE SCALE GENOMIC DNA]</scope>
    <source>
        <strain evidence="3 4">MR69</strain>
    </source>
</reference>
<dbReference type="Proteomes" id="UP000234744">
    <property type="component" value="Unassembled WGS sequence"/>
</dbReference>
<dbReference type="Gene3D" id="1.10.12.10">
    <property type="entry name" value="Lyase 2-enoyl-coa Hydratase, Chain A, domain 2"/>
    <property type="match status" value="1"/>
</dbReference>
<keyword evidence="2" id="KW-0456">Lyase</keyword>
<dbReference type="PANTHER" id="PTHR11941">
    <property type="entry name" value="ENOYL-COA HYDRATASE-RELATED"/>
    <property type="match status" value="1"/>
</dbReference>
<keyword evidence="4" id="KW-1185">Reference proteome</keyword>
<dbReference type="Pfam" id="PF00378">
    <property type="entry name" value="ECH_1"/>
    <property type="match status" value="1"/>
</dbReference>
<evidence type="ECO:0000313" key="4">
    <source>
        <dbReference type="Proteomes" id="UP000234744"/>
    </source>
</evidence>
<evidence type="ECO:0000313" key="3">
    <source>
        <dbReference type="EMBL" id="PLV13734.1"/>
    </source>
</evidence>
<protein>
    <submittedName>
        <fullName evidence="3">Enoyl-CoA hydratase/isomerase family protein</fullName>
    </submittedName>
</protein>
<evidence type="ECO:0000256" key="2">
    <source>
        <dbReference type="ARBA" id="ARBA00023239"/>
    </source>
</evidence>
<accession>A0ABX4U0K2</accession>
<organism evidence="3 4">
    <name type="scientific">Pseudomonas plecoglossicida</name>
    <dbReference type="NCBI Taxonomy" id="70775"/>
    <lineage>
        <taxon>Bacteria</taxon>
        <taxon>Pseudomonadati</taxon>
        <taxon>Pseudomonadota</taxon>
        <taxon>Gammaproteobacteria</taxon>
        <taxon>Pseudomonadales</taxon>
        <taxon>Pseudomonadaceae</taxon>
        <taxon>Pseudomonas</taxon>
    </lineage>
</organism>
<gene>
    <name evidence="3" type="ORF">CXG47_15065</name>
</gene>
<dbReference type="SUPFAM" id="SSF52096">
    <property type="entry name" value="ClpP/crotonase"/>
    <property type="match status" value="1"/>
</dbReference>
<evidence type="ECO:0000256" key="1">
    <source>
        <dbReference type="ARBA" id="ARBA00005254"/>
    </source>
</evidence>
<sequence length="265" mass="28762">MTAPIRVDHEGPIDIVTLDRAETLNAVDLEMAQALHDYFSAMQSKRSTRVIILRSEGRAFSAGADLNSPAFVPPGSGRAQRQHDIQRLYSGIVRLMRSCPQPIIALAQGAACGAGFSLLLASDVRYVTCHVKMNAAYLKVGLGGCDMGSGYLLSRLVGMSVAAEYLLSGRFITAERARAMGLVSEIVEPEQLLETGLALAADMLKASPMGLRMTKETLNAVIDAGSLDAGLALEDRQQVILLDTDDHREAVQAFRERREPRYRDS</sequence>
<dbReference type="PANTHER" id="PTHR11941:SF130">
    <property type="entry name" value="ENOYL-COA HYDRATASE ECHA12-RELATED"/>
    <property type="match status" value="1"/>
</dbReference>
<proteinExistence type="inferred from homology"/>
<dbReference type="CDD" id="cd06558">
    <property type="entry name" value="crotonase-like"/>
    <property type="match status" value="1"/>
</dbReference>
<comment type="caution">
    <text evidence="3">The sequence shown here is derived from an EMBL/GenBank/DDBJ whole genome shotgun (WGS) entry which is preliminary data.</text>
</comment>
<dbReference type="InterPro" id="IPR001753">
    <property type="entry name" value="Enoyl-CoA_hydra/iso"/>
</dbReference>
<name>A0ABX4U0K2_PSEDL</name>
<dbReference type="InterPro" id="IPR014748">
    <property type="entry name" value="Enoyl-CoA_hydra_C"/>
</dbReference>